<evidence type="ECO:0000313" key="4">
    <source>
        <dbReference type="Proteomes" id="UP000518752"/>
    </source>
</evidence>
<feature type="compositionally biased region" description="Low complexity" evidence="1">
    <location>
        <begin position="635"/>
        <end position="652"/>
    </location>
</feature>
<feature type="compositionally biased region" description="Low complexity" evidence="1">
    <location>
        <begin position="407"/>
        <end position="420"/>
    </location>
</feature>
<proteinExistence type="predicted"/>
<feature type="compositionally biased region" description="Gly residues" evidence="1">
    <location>
        <begin position="723"/>
        <end position="736"/>
    </location>
</feature>
<feature type="domain" description="F-box" evidence="2">
    <location>
        <begin position="59"/>
        <end position="120"/>
    </location>
</feature>
<dbReference type="InterPro" id="IPR001810">
    <property type="entry name" value="F-box_dom"/>
</dbReference>
<dbReference type="PANTHER" id="PTHR16021:SF13">
    <property type="entry name" value="ETS DOMAIN-CONTAINING PROTEIN-RELATED"/>
    <property type="match status" value="1"/>
</dbReference>
<feature type="compositionally biased region" description="Basic and acidic residues" evidence="1">
    <location>
        <begin position="526"/>
        <end position="545"/>
    </location>
</feature>
<feature type="compositionally biased region" description="Low complexity" evidence="1">
    <location>
        <begin position="551"/>
        <end position="562"/>
    </location>
</feature>
<comment type="caution">
    <text evidence="3">The sequence shown here is derived from an EMBL/GenBank/DDBJ whole genome shotgun (WGS) entry which is preliminary data.</text>
</comment>
<dbReference type="Pfam" id="PF12937">
    <property type="entry name" value="F-box-like"/>
    <property type="match status" value="1"/>
</dbReference>
<name>A0A8H5H9C9_9AGAR</name>
<accession>A0A8H5H9C9</accession>
<evidence type="ECO:0000313" key="3">
    <source>
        <dbReference type="EMBL" id="KAF5379351.1"/>
    </source>
</evidence>
<sequence>MTPGVHLSFKELVNALLYKCKYSKDQLAEFSESELDSLDRKLHIAASAVRGCRNSMQKINQLPPELLFNILSSAQLHLPSFLPDLSVYEDHGREWYSLLHVCRLWRGIIARSPSLWSTVDNTILQDKKHNVAYEQYLLRSGGAPLTVYLGVKELTLRKKTLLALLKHLPRFRQLHITADLWEDSSSAPLYSHFTAPAPNLVSLTIRTDGKDVVGGSLPPIFVGEMPRLTQLSLEHFTSWPSTYFHNLTALSLSDQAFNRPTTLAFLEFISNSPQLETLALVRAGPTLSPNSDLVPPRNQIYSFPKLKHLSLGGWPTTMSISRFLSFLELTEETDVYIWGSVFGHSDADLEGLVPEDTTRLRNLGNVTRWYLTHFSVAQPGDLLYVPFTAIVRSVDEGEGEGSTTICPPAHSTSTPTSSSSATTVNALHNYGVFRASQLLAALPRYPLHNITTFVLRDSSYQANRFRPAVWAQVFSRLTALEELRILAYQSTTTTRSVLTALLPVVPGDGERDEGRDEDNGEGEGDNGEREGDNGERDAGGDERGGGGDAGGEPSPSSSPSPKTKIKIEIPKASTSQRHRNVETHASSSSSSTTPRPGPSSSHSRSHPHPHSRDQFQSHSDYPPSSSHVHPNAEPFSPSSSLSSSTSSFTSPLKGDHSRCKVLCPNLRSLTIEHDPDLASIFISKVIKARRDHGCPIERLRILVFDPPYGVGPSSPREREERGGGGGGGQDGNGGNGPQNNNNATTNNNNLNQHATANPNTNAHTTPTTNTTTNANAHANPTTAHNHTTTNANHTTSTTAHTHTHANHTTTLFLNPAAHSSSSSISSTDILNEEYNLRSREDEELLRRYVVGEVRFEYKKPLSQDLVPRGWPTDAYKRTFLPYSF</sequence>
<feature type="compositionally biased region" description="Low complexity" evidence="1">
    <location>
        <begin position="737"/>
        <end position="804"/>
    </location>
</feature>
<dbReference type="SUPFAM" id="SSF52047">
    <property type="entry name" value="RNI-like"/>
    <property type="match status" value="1"/>
</dbReference>
<feature type="region of interest" description="Disordered" evidence="1">
    <location>
        <begin position="705"/>
        <end position="804"/>
    </location>
</feature>
<dbReference type="Proteomes" id="UP000518752">
    <property type="component" value="Unassembled WGS sequence"/>
</dbReference>
<dbReference type="AlphaFoldDB" id="A0A8H5H9C9"/>
<feature type="compositionally biased region" description="Low complexity" evidence="1">
    <location>
        <begin position="583"/>
        <end position="602"/>
    </location>
</feature>
<feature type="compositionally biased region" description="Acidic residues" evidence="1">
    <location>
        <begin position="515"/>
        <end position="525"/>
    </location>
</feature>
<dbReference type="Gene3D" id="3.80.10.10">
    <property type="entry name" value="Ribonuclease Inhibitor"/>
    <property type="match status" value="1"/>
</dbReference>
<protein>
    <recommendedName>
        <fullName evidence="2">F-box domain-containing protein</fullName>
    </recommendedName>
</protein>
<dbReference type="InterPro" id="IPR052660">
    <property type="entry name" value="Erythrocyte_Invasion_ImmMod"/>
</dbReference>
<organism evidence="3 4">
    <name type="scientific">Collybiopsis confluens</name>
    <dbReference type="NCBI Taxonomy" id="2823264"/>
    <lineage>
        <taxon>Eukaryota</taxon>
        <taxon>Fungi</taxon>
        <taxon>Dikarya</taxon>
        <taxon>Basidiomycota</taxon>
        <taxon>Agaricomycotina</taxon>
        <taxon>Agaricomycetes</taxon>
        <taxon>Agaricomycetidae</taxon>
        <taxon>Agaricales</taxon>
        <taxon>Marasmiineae</taxon>
        <taxon>Omphalotaceae</taxon>
        <taxon>Collybiopsis</taxon>
    </lineage>
</organism>
<dbReference type="PANTHER" id="PTHR16021">
    <property type="entry name" value="MANSC DOMAIN CONTAINING PROTEIN 1"/>
    <property type="match status" value="1"/>
</dbReference>
<dbReference type="InterPro" id="IPR032675">
    <property type="entry name" value="LRR_dom_sf"/>
</dbReference>
<evidence type="ECO:0000256" key="1">
    <source>
        <dbReference type="SAM" id="MobiDB-lite"/>
    </source>
</evidence>
<keyword evidence="4" id="KW-1185">Reference proteome</keyword>
<evidence type="ECO:0000259" key="2">
    <source>
        <dbReference type="Pfam" id="PF12937"/>
    </source>
</evidence>
<dbReference type="OrthoDB" id="3053652at2759"/>
<feature type="compositionally biased region" description="Polar residues" evidence="1">
    <location>
        <begin position="616"/>
        <end position="628"/>
    </location>
</feature>
<feature type="region of interest" description="Disordered" evidence="1">
    <location>
        <begin position="401"/>
        <end position="420"/>
    </location>
</feature>
<feature type="region of interest" description="Disordered" evidence="1">
    <location>
        <begin position="502"/>
        <end position="657"/>
    </location>
</feature>
<gene>
    <name evidence="3" type="ORF">D9757_007678</name>
</gene>
<reference evidence="3 4" key="1">
    <citation type="journal article" date="2020" name="ISME J.">
        <title>Uncovering the hidden diversity of litter-decomposition mechanisms in mushroom-forming fungi.</title>
        <authorList>
            <person name="Floudas D."/>
            <person name="Bentzer J."/>
            <person name="Ahren D."/>
            <person name="Johansson T."/>
            <person name="Persson P."/>
            <person name="Tunlid A."/>
        </authorList>
    </citation>
    <scope>NUCLEOTIDE SEQUENCE [LARGE SCALE GENOMIC DNA]</scope>
    <source>
        <strain evidence="3 4">CBS 406.79</strain>
    </source>
</reference>
<dbReference type="Gene3D" id="1.20.1280.50">
    <property type="match status" value="1"/>
</dbReference>
<dbReference type="EMBL" id="JAACJN010000070">
    <property type="protein sequence ID" value="KAF5379351.1"/>
    <property type="molecule type" value="Genomic_DNA"/>
</dbReference>